<dbReference type="Gene3D" id="3.40.50.300">
    <property type="entry name" value="P-loop containing nucleotide triphosphate hydrolases"/>
    <property type="match status" value="1"/>
</dbReference>
<comment type="caution">
    <text evidence="5">The sequence shown here is derived from an EMBL/GenBank/DDBJ whole genome shotgun (WGS) entry which is preliminary data.</text>
</comment>
<sequence length="1288" mass="144638">MASTRISRIPVRTQTSAHSNAAQQNKGPSVAALANLRFLISSLSQKDRELLDSTVNGEDVLRDVLTNEEIAKNPRAVARLRAVIEGLEPFFAALDTASQADPMHFAVAWAGLRVIIQGITNLSTFFQKVISSLDIMTDEIAYFSRVRTKILKFSTASEPIKCILDEAYEQLLLYLIGIIRIFYQTTGERKSTIRILARAAWKPFRLESTLSTLKNLKVKLRDEISLLDLARGRRPAQRSNTSERREFNESQHFFSNRVKRWLAPPTFTDAYDHALQQKAPGTSEWLTDNASFSFWYNQSRSEEGFSIDDSEMSNPSFWIYGKPGAGKTVLAGSLINLLKNDLRNSPNCIVCYFFFDSLSPGENRASDAYRAILAQIVQRRSDHQLLMDLFAFAMWSDSDGQLKASPSEAAELLQLSIGLLSRDKIYIILDGLDECADLPTNLSLLLQPPRELKFLNLVCFSRDTVIPHLKKEIPRYEIRIGQLNLDDIYRYSLLELRCFVQDQILPDGIDFEGVATSLSQRSDGMFLWARLMVQYLRSPNLLISERIEAISETNLPENLDKMYSRILSLASKSPKRAARVKCILSWLYQSIRPVNVLELEEALICSSGRAPSKPSDRFADFRQDISTICGGLVELSTATSTSNDGTNTTVKFIHSSVKEYLDNGNHYIEQNANINRGILPSARWANAHIARVCLQYLTFSVPAEPLTSIINFQGKESRLQDIFPMIGYALSFWPQHILAIHSNEHQSIRTDEDAAEEYSSLLLRLHQFLTQPKVVSAWIEATSIYGLSLPIAGVKQVASKLDTSTASNHKLDESFNLLMPSFTNYLESIDENWRLHLLKDPICIWEEISAFHPSKFNEAVPGVLVTPLATVEPSQPEIWPKPVSNVSRMILGTTIDIAISVFATKAFMDCYAQPHRHSELFRDLKFSRGWLLKVEVVDSDNADEIMNISIPIDPHEYKPTLRYVTSIIPLHLNQDMLELWSITQNEDNLFKIDEYPRLRKPQALSQVYLYWVHFDNHGRDLIVAEQVTGLPIALTIFQLAKTTPNSQTVEVTRINRRHVPFKLQTTKPRSMKSVITWQENPNKIGFSNDGTTLFLRSALGTTRVNVQEHLAEISISQMSIPGSRISPASTSATNASDTNTSTAGSILTGLNSIQGNRVISPENILHTKYGELVATMRNSGEKAELSITNASKHEDIVLTRIPNIDESETIEASAILPRSGEQHIKVVLDQGPKTWHNLGKVGALDDVALPFPLVVSRDLSTLRQAQSITLLAETDSASAKGKERQITS</sequence>
<evidence type="ECO:0000259" key="3">
    <source>
        <dbReference type="Pfam" id="PF22939"/>
    </source>
</evidence>
<accession>A0A439DFZ7</accession>
<reference evidence="5 6" key="1">
    <citation type="submission" date="2018-12" db="EMBL/GenBank/DDBJ databases">
        <title>Draft genome sequence of Xylaria grammica IHI A82.</title>
        <authorList>
            <person name="Buettner E."/>
            <person name="Kellner H."/>
        </authorList>
    </citation>
    <scope>NUCLEOTIDE SEQUENCE [LARGE SCALE GENOMIC DNA]</scope>
    <source>
        <strain evidence="5 6">IHI A82</strain>
    </source>
</reference>
<dbReference type="Pfam" id="PF24883">
    <property type="entry name" value="NPHP3_N"/>
    <property type="match status" value="1"/>
</dbReference>
<keyword evidence="1" id="KW-0677">Repeat</keyword>
<dbReference type="STRING" id="363999.A0A439DFZ7"/>
<dbReference type="PANTHER" id="PTHR10039">
    <property type="entry name" value="AMELOGENIN"/>
    <property type="match status" value="1"/>
</dbReference>
<gene>
    <name evidence="5" type="ORF">EKO27_g1772</name>
</gene>
<evidence type="ECO:0000256" key="2">
    <source>
        <dbReference type="SAM" id="MobiDB-lite"/>
    </source>
</evidence>
<organism evidence="5 6">
    <name type="scientific">Xylaria grammica</name>
    <dbReference type="NCBI Taxonomy" id="363999"/>
    <lineage>
        <taxon>Eukaryota</taxon>
        <taxon>Fungi</taxon>
        <taxon>Dikarya</taxon>
        <taxon>Ascomycota</taxon>
        <taxon>Pezizomycotina</taxon>
        <taxon>Sordariomycetes</taxon>
        <taxon>Xylariomycetidae</taxon>
        <taxon>Xylariales</taxon>
        <taxon>Xylariaceae</taxon>
        <taxon>Xylaria</taxon>
    </lineage>
</organism>
<name>A0A439DFZ7_9PEZI</name>
<feature type="domain" description="Nephrocystin 3-like N-terminal" evidence="4">
    <location>
        <begin position="281"/>
        <end position="447"/>
    </location>
</feature>
<evidence type="ECO:0000313" key="6">
    <source>
        <dbReference type="Proteomes" id="UP000286045"/>
    </source>
</evidence>
<dbReference type="SUPFAM" id="SSF52540">
    <property type="entry name" value="P-loop containing nucleoside triphosphate hydrolases"/>
    <property type="match status" value="1"/>
</dbReference>
<evidence type="ECO:0000313" key="5">
    <source>
        <dbReference type="EMBL" id="RWA13325.1"/>
    </source>
</evidence>
<feature type="domain" description="GPI inositol-deacylase winged helix" evidence="3">
    <location>
        <begin position="578"/>
        <end position="664"/>
    </location>
</feature>
<feature type="region of interest" description="Disordered" evidence="2">
    <location>
        <begin position="1"/>
        <end position="26"/>
    </location>
</feature>
<dbReference type="InterPro" id="IPR054471">
    <property type="entry name" value="GPIID_WHD"/>
</dbReference>
<evidence type="ECO:0000256" key="1">
    <source>
        <dbReference type="ARBA" id="ARBA00022737"/>
    </source>
</evidence>
<evidence type="ECO:0000259" key="4">
    <source>
        <dbReference type="Pfam" id="PF24883"/>
    </source>
</evidence>
<keyword evidence="6" id="KW-1185">Reference proteome</keyword>
<dbReference type="PANTHER" id="PTHR10039:SF14">
    <property type="entry name" value="NACHT DOMAIN-CONTAINING PROTEIN"/>
    <property type="match status" value="1"/>
</dbReference>
<dbReference type="InterPro" id="IPR056884">
    <property type="entry name" value="NPHP3-like_N"/>
</dbReference>
<dbReference type="Pfam" id="PF22939">
    <property type="entry name" value="WHD_GPIID"/>
    <property type="match status" value="1"/>
</dbReference>
<dbReference type="InterPro" id="IPR027417">
    <property type="entry name" value="P-loop_NTPase"/>
</dbReference>
<dbReference type="Proteomes" id="UP000286045">
    <property type="component" value="Unassembled WGS sequence"/>
</dbReference>
<protein>
    <submittedName>
        <fullName evidence="5">Uncharacterized protein</fullName>
    </submittedName>
</protein>
<dbReference type="EMBL" id="RYZI01000029">
    <property type="protein sequence ID" value="RWA13325.1"/>
    <property type="molecule type" value="Genomic_DNA"/>
</dbReference>
<proteinExistence type="predicted"/>